<dbReference type="GO" id="GO:0016020">
    <property type="term" value="C:membrane"/>
    <property type="evidence" value="ECO:0007669"/>
    <property type="project" value="UniProtKB-SubCell"/>
</dbReference>
<keyword evidence="4" id="KW-1133">Transmembrane helix</keyword>
<dbReference type="KEGG" id="sly:101266707"/>
<dbReference type="EnsemblPlants" id="Solyc12g095980.2.1">
    <property type="protein sequence ID" value="Solyc12g095980.2.1.1"/>
    <property type="gene ID" value="Solyc12g095980.2"/>
</dbReference>
<organism evidence="5">
    <name type="scientific">Solanum lycopersicum</name>
    <name type="common">Tomato</name>
    <name type="synonym">Lycopersicon esculentum</name>
    <dbReference type="NCBI Taxonomy" id="4081"/>
    <lineage>
        <taxon>Eukaryota</taxon>
        <taxon>Viridiplantae</taxon>
        <taxon>Streptophyta</taxon>
        <taxon>Embryophyta</taxon>
        <taxon>Tracheophyta</taxon>
        <taxon>Spermatophyta</taxon>
        <taxon>Magnoliopsida</taxon>
        <taxon>eudicotyledons</taxon>
        <taxon>Gunneridae</taxon>
        <taxon>Pentapetalae</taxon>
        <taxon>asterids</taxon>
        <taxon>lamiids</taxon>
        <taxon>Solanales</taxon>
        <taxon>Solanaceae</taxon>
        <taxon>Solanoideae</taxon>
        <taxon>Solaneae</taxon>
        <taxon>Solanum</taxon>
        <taxon>Solanum subgen. Lycopersicon</taxon>
    </lineage>
</organism>
<dbReference type="PANTHER" id="PTHR31234:SF29">
    <property type="entry name" value="LATE EMBRYOGENESIS ABUNDANT PROTEIN LEA-2 SUBGROUP DOMAIN-CONTAINING PROTEIN"/>
    <property type="match status" value="1"/>
</dbReference>
<dbReference type="FunCoup" id="A0A3Q7JYF9">
    <property type="interactions" value="46"/>
</dbReference>
<dbReference type="RefSeq" id="XP_004253095.1">
    <property type="nucleotide sequence ID" value="XM_004253047.5"/>
</dbReference>
<keyword evidence="4" id="KW-0812">Transmembrane</keyword>
<evidence type="ECO:0000256" key="2">
    <source>
        <dbReference type="ARBA" id="ARBA00023136"/>
    </source>
</evidence>
<dbReference type="OrthoDB" id="777167at2759"/>
<feature type="transmembrane region" description="Helical" evidence="4">
    <location>
        <begin position="74"/>
        <end position="104"/>
    </location>
</feature>
<dbReference type="InterPro" id="IPR044839">
    <property type="entry name" value="NDR1-like"/>
</dbReference>
<name>A0A3Q7JYF9_SOLLC</name>
<evidence type="ECO:0000256" key="4">
    <source>
        <dbReference type="SAM" id="Phobius"/>
    </source>
</evidence>
<gene>
    <name evidence="5" type="primary">LOC101266707</name>
</gene>
<dbReference type="AlphaFoldDB" id="A0A3Q7JYF9"/>
<evidence type="ECO:0008006" key="7">
    <source>
        <dbReference type="Google" id="ProtNLM"/>
    </source>
</evidence>
<dbReference type="Proteomes" id="UP000004994">
    <property type="component" value="Chromosome 12"/>
</dbReference>
<keyword evidence="6" id="KW-1185">Reference proteome</keyword>
<evidence type="ECO:0000256" key="3">
    <source>
        <dbReference type="SAM" id="MobiDB-lite"/>
    </source>
</evidence>
<comment type="subcellular location">
    <subcellularLocation>
        <location evidence="1">Membrane</location>
    </subcellularLocation>
</comment>
<dbReference type="PANTHER" id="PTHR31234">
    <property type="entry name" value="LATE EMBRYOGENESIS ABUNDANT (LEA) HYDROXYPROLINE-RICH GLYCOPROTEIN FAMILY"/>
    <property type="match status" value="1"/>
</dbReference>
<feature type="region of interest" description="Disordered" evidence="3">
    <location>
        <begin position="30"/>
        <end position="49"/>
    </location>
</feature>
<proteinExistence type="predicted"/>
<evidence type="ECO:0000313" key="5">
    <source>
        <dbReference type="EnsemblPlants" id="Solyc12g095980.2.1.1"/>
    </source>
</evidence>
<dbReference type="GeneID" id="101266707"/>
<evidence type="ECO:0000313" key="6">
    <source>
        <dbReference type="Proteomes" id="UP000004994"/>
    </source>
</evidence>
<dbReference type="PaxDb" id="4081-Solyc12g095980.1.1"/>
<protein>
    <recommendedName>
        <fullName evidence="7">Late embryogenesis abundant protein LEA-2 subgroup domain-containing protein</fullName>
    </recommendedName>
</protein>
<reference evidence="5" key="1">
    <citation type="journal article" date="2012" name="Nature">
        <title>The tomato genome sequence provides insights into fleshy fruit evolution.</title>
        <authorList>
            <consortium name="Tomato Genome Consortium"/>
        </authorList>
    </citation>
    <scope>NUCLEOTIDE SEQUENCE [LARGE SCALE GENOMIC DNA]</scope>
    <source>
        <strain evidence="5">cv. Heinz 1706</strain>
    </source>
</reference>
<dbReference type="GO" id="GO:0098542">
    <property type="term" value="P:defense response to other organism"/>
    <property type="evidence" value="ECO:0007669"/>
    <property type="project" value="InterPro"/>
</dbReference>
<dbReference type="InParanoid" id="A0A3Q7JYF9"/>
<sequence length="279" mass="30546">MADRVHPSAKPNGNAANITGAAAAAVNPKAAAKPPQFPPPAAKNQMYNPNRIPYRPTPTAYHRHNRRRCTCRRCFCFCCFWSLLFICTVLLLATIAGAGFYFLFRPKPPAFSVSSLKIIQFKLTTTSDDTTHLTVKLNLTLSTKNPNKKLIYSYDPISLTVNSNSVLLANGSFTGFNSGPNNITIIHSTLSMASQVLDADSISSLKSDLKRKNGLPMKILLDTMVLAKMDKLKSKEVGIRVTCDGIHGRIPTGKTPAVASTTNAKCKADLRMKILKWTF</sequence>
<accession>A0A3Q7JYF9</accession>
<keyword evidence="2 4" id="KW-0472">Membrane</keyword>
<reference evidence="5" key="2">
    <citation type="submission" date="2019-01" db="UniProtKB">
        <authorList>
            <consortium name="EnsemblPlants"/>
        </authorList>
    </citation>
    <scope>IDENTIFICATION</scope>
    <source>
        <strain evidence="5">cv. Heinz 1706</strain>
    </source>
</reference>
<dbReference type="OMA" id="NRRRCTC"/>
<dbReference type="STRING" id="4081.A0A3Q7JYF9"/>
<dbReference type="Gramene" id="Solyc12g095980.2.1">
    <property type="protein sequence ID" value="Solyc12g095980.2.1.1"/>
    <property type="gene ID" value="Solyc12g095980.2"/>
</dbReference>
<evidence type="ECO:0000256" key="1">
    <source>
        <dbReference type="ARBA" id="ARBA00004370"/>
    </source>
</evidence>